<dbReference type="EnsemblPlants" id="Pp3c1_41270V3.1">
    <property type="protein sequence ID" value="Pp3c1_41270V3.1"/>
    <property type="gene ID" value="Pp3c1_41270"/>
</dbReference>
<proteinExistence type="predicted"/>
<dbReference type="RefSeq" id="XP_024389480.1">
    <property type="nucleotide sequence ID" value="XM_024533712.2"/>
</dbReference>
<dbReference type="GeneID" id="112288922"/>
<gene>
    <name evidence="3" type="primary">LOC112288922</name>
    <name evidence="2" type="ORF">PHYPA_001905</name>
</gene>
<dbReference type="Gramene" id="Pp3c1_41270V3.2">
    <property type="protein sequence ID" value="Pp3c1_41270V3.2"/>
    <property type="gene ID" value="Pp3c1_41270"/>
</dbReference>
<keyword evidence="4" id="KW-1185">Reference proteome</keyword>
<dbReference type="PANTHER" id="PTHR36071">
    <property type="entry name" value="DNA DOUBLE-STRAND BREAK REPAIR PROTEIN"/>
    <property type="match status" value="1"/>
</dbReference>
<dbReference type="PANTHER" id="PTHR36071:SF1">
    <property type="entry name" value="DNA DOUBLE-STRAND BREAK REPAIR PROTEIN"/>
    <property type="match status" value="1"/>
</dbReference>
<accession>A0A2K1LBS3</accession>
<dbReference type="Gramene" id="Pp3c1_41270V3.4">
    <property type="protein sequence ID" value="Pp3c1_41270V3.4"/>
    <property type="gene ID" value="Pp3c1_41270"/>
</dbReference>
<organism evidence="2">
    <name type="scientific">Physcomitrium patens</name>
    <name type="common">Spreading-leaved earth moss</name>
    <name type="synonym">Physcomitrella patens</name>
    <dbReference type="NCBI Taxonomy" id="3218"/>
    <lineage>
        <taxon>Eukaryota</taxon>
        <taxon>Viridiplantae</taxon>
        <taxon>Streptophyta</taxon>
        <taxon>Embryophyta</taxon>
        <taxon>Bryophyta</taxon>
        <taxon>Bryophytina</taxon>
        <taxon>Bryopsida</taxon>
        <taxon>Funariidae</taxon>
        <taxon>Funariales</taxon>
        <taxon>Funariaceae</taxon>
        <taxon>Physcomitrium</taxon>
    </lineage>
</organism>
<protein>
    <submittedName>
        <fullName evidence="2 3">Uncharacterized protein</fullName>
    </submittedName>
</protein>
<dbReference type="Proteomes" id="UP000006727">
    <property type="component" value="Chromosome 1"/>
</dbReference>
<dbReference type="AlphaFoldDB" id="A0A2K1LBS3"/>
<feature type="region of interest" description="Disordered" evidence="1">
    <location>
        <begin position="531"/>
        <end position="554"/>
    </location>
</feature>
<dbReference type="Gramene" id="Pp3c1_41270V3.3">
    <property type="protein sequence ID" value="Pp3c1_41270V3.3"/>
    <property type="gene ID" value="Pp3c1_41270"/>
</dbReference>
<reference evidence="2 4" key="2">
    <citation type="journal article" date="2018" name="Plant J.">
        <title>The Physcomitrella patens chromosome-scale assembly reveals moss genome structure and evolution.</title>
        <authorList>
            <person name="Lang D."/>
            <person name="Ullrich K.K."/>
            <person name="Murat F."/>
            <person name="Fuchs J."/>
            <person name="Jenkins J."/>
            <person name="Haas F.B."/>
            <person name="Piednoel M."/>
            <person name="Gundlach H."/>
            <person name="Van Bel M."/>
            <person name="Meyberg R."/>
            <person name="Vives C."/>
            <person name="Morata J."/>
            <person name="Symeonidi A."/>
            <person name="Hiss M."/>
            <person name="Muchero W."/>
            <person name="Kamisugi Y."/>
            <person name="Saleh O."/>
            <person name="Blanc G."/>
            <person name="Decker E.L."/>
            <person name="van Gessel N."/>
            <person name="Grimwood J."/>
            <person name="Hayes R.D."/>
            <person name="Graham S.W."/>
            <person name="Gunter L.E."/>
            <person name="McDaniel S.F."/>
            <person name="Hoernstein S.N.W."/>
            <person name="Larsson A."/>
            <person name="Li F.W."/>
            <person name="Perroud P.F."/>
            <person name="Phillips J."/>
            <person name="Ranjan P."/>
            <person name="Rokshar D.S."/>
            <person name="Rothfels C.J."/>
            <person name="Schneider L."/>
            <person name="Shu S."/>
            <person name="Stevenson D.W."/>
            <person name="Thummler F."/>
            <person name="Tillich M."/>
            <person name="Villarreal Aguilar J.C."/>
            <person name="Widiez T."/>
            <person name="Wong G.K."/>
            <person name="Wymore A."/>
            <person name="Zhang Y."/>
            <person name="Zimmer A.D."/>
            <person name="Quatrano R.S."/>
            <person name="Mayer K.F.X."/>
            <person name="Goodstein D."/>
            <person name="Casacuberta J.M."/>
            <person name="Vandepoele K."/>
            <person name="Reski R."/>
            <person name="Cuming A.C."/>
            <person name="Tuskan G.A."/>
            <person name="Maumus F."/>
            <person name="Salse J."/>
            <person name="Schmutz J."/>
            <person name="Rensing S.A."/>
        </authorList>
    </citation>
    <scope>NUCLEOTIDE SEQUENCE [LARGE SCALE GENOMIC DNA]</scope>
    <source>
        <strain evidence="3 4">cv. Gransden 2004</strain>
    </source>
</reference>
<name>A0A2K1LBS3_PHYPA</name>
<reference evidence="3" key="3">
    <citation type="submission" date="2020-12" db="UniProtKB">
        <authorList>
            <consortium name="EnsemblPlants"/>
        </authorList>
    </citation>
    <scope>IDENTIFICATION</scope>
</reference>
<dbReference type="Gramene" id="Pp3c1_41270V3.1">
    <property type="protein sequence ID" value="Pp3c1_41270V3.1"/>
    <property type="gene ID" value="Pp3c1_41270"/>
</dbReference>
<dbReference type="EnsemblPlants" id="Pp3c1_41270V3.4">
    <property type="protein sequence ID" value="Pp3c1_41270V3.4"/>
    <property type="gene ID" value="Pp3c1_41270"/>
</dbReference>
<evidence type="ECO:0000313" key="2">
    <source>
        <dbReference type="EMBL" id="PNR63479.1"/>
    </source>
</evidence>
<dbReference type="EnsemblPlants" id="Pp3c1_41270V3.3">
    <property type="protein sequence ID" value="Pp3c1_41270V3.3"/>
    <property type="gene ID" value="Pp3c1_41270"/>
</dbReference>
<evidence type="ECO:0000313" key="3">
    <source>
        <dbReference type="EnsemblPlants" id="Pp3c1_41270V3.1"/>
    </source>
</evidence>
<dbReference type="EMBL" id="ABEU02000001">
    <property type="protein sequence ID" value="PNR63479.1"/>
    <property type="molecule type" value="Genomic_DNA"/>
</dbReference>
<sequence length="650" mass="73465">MKTLVDMDGWEQERRAAKRVFEYLEHDIKQQDEKRRWILRNWPEPRGRGDKQFRTSSMECVPELLLREKEELSLRSLNAFVGRSLSILLKNKMLRKRTVKKKRRIGDALMRLDSSSMKVQQDLLRITDGADVIPSNPLRIEEGLLTITHGGNQANATVARKEKEVFHSNQKPRSSQLSLHLEKMDDMEVLTSLPCVLDTLNLHALQSILSIITGVTTRNFNRIWLEDQIVQTVNDLMNECEDELPDVVMQAIEVMRDEISARRRMSSGILFELPPSPILAIQSALDQVESLPLRTLHAMYDLINERPVEKVRLAQSLTGGNRERLARSLRATTEYLTDNLEEGDPLPEPLKKALHAMSLSAKELDGNDGNLLSIVGPPPPDVEAVHNRLLLALSQLKKLGFHSLISLSSVVHEGPAQSFCKLHPAYLRSHFRRILLDFLLRCDVPEVPALIQKIIDVIAAEDGQPTIPPEKSKKYLKKPKKPDRISKRSMWQQGERNSDEVEAVLQISSHLVQIVREKEEAEEQTASMLMKIEKDSEAPGVQNTDSRDEDESHRLDDVAVRTAADEAGSLCYSILGRGLEELLPPEAAPLPYYVQKYLQGGSSPIVRQVGENDEEKSAIDEVDLLMKIAESLPGVSTRALQNMRTRLALV</sequence>
<dbReference type="RefSeq" id="XP_024389490.1">
    <property type="nucleotide sequence ID" value="XM_024533722.2"/>
</dbReference>
<evidence type="ECO:0000313" key="4">
    <source>
        <dbReference type="Proteomes" id="UP000006727"/>
    </source>
</evidence>
<reference evidence="2 4" key="1">
    <citation type="journal article" date="2008" name="Science">
        <title>The Physcomitrella genome reveals evolutionary insights into the conquest of land by plants.</title>
        <authorList>
            <person name="Rensing S."/>
            <person name="Lang D."/>
            <person name="Zimmer A."/>
            <person name="Terry A."/>
            <person name="Salamov A."/>
            <person name="Shapiro H."/>
            <person name="Nishiyama T."/>
            <person name="Perroud P.-F."/>
            <person name="Lindquist E."/>
            <person name="Kamisugi Y."/>
            <person name="Tanahashi T."/>
            <person name="Sakakibara K."/>
            <person name="Fujita T."/>
            <person name="Oishi K."/>
            <person name="Shin-I T."/>
            <person name="Kuroki Y."/>
            <person name="Toyoda A."/>
            <person name="Suzuki Y."/>
            <person name="Hashimoto A."/>
            <person name="Yamaguchi K."/>
            <person name="Sugano A."/>
            <person name="Kohara Y."/>
            <person name="Fujiyama A."/>
            <person name="Anterola A."/>
            <person name="Aoki S."/>
            <person name="Ashton N."/>
            <person name="Barbazuk W.B."/>
            <person name="Barker E."/>
            <person name="Bennetzen J."/>
            <person name="Bezanilla M."/>
            <person name="Blankenship R."/>
            <person name="Cho S.H."/>
            <person name="Dutcher S."/>
            <person name="Estelle M."/>
            <person name="Fawcett J.A."/>
            <person name="Gundlach H."/>
            <person name="Hanada K."/>
            <person name="Heyl A."/>
            <person name="Hicks K.A."/>
            <person name="Hugh J."/>
            <person name="Lohr M."/>
            <person name="Mayer K."/>
            <person name="Melkozernov A."/>
            <person name="Murata T."/>
            <person name="Nelson D."/>
            <person name="Pils B."/>
            <person name="Prigge M."/>
            <person name="Reiss B."/>
            <person name="Renner T."/>
            <person name="Rombauts S."/>
            <person name="Rushton P."/>
            <person name="Sanderfoot A."/>
            <person name="Schween G."/>
            <person name="Shiu S.-H."/>
            <person name="Stueber K."/>
            <person name="Theodoulou F.L."/>
            <person name="Tu H."/>
            <person name="Van de Peer Y."/>
            <person name="Verrier P.J."/>
            <person name="Waters E."/>
            <person name="Wood A."/>
            <person name="Yang L."/>
            <person name="Cove D."/>
            <person name="Cuming A."/>
            <person name="Hasebe M."/>
            <person name="Lucas S."/>
            <person name="Mishler D.B."/>
            <person name="Reski R."/>
            <person name="Grigoriev I."/>
            <person name="Quatrano R.S."/>
            <person name="Boore J.L."/>
        </authorList>
    </citation>
    <scope>NUCLEOTIDE SEQUENCE [LARGE SCALE GENOMIC DNA]</scope>
    <source>
        <strain evidence="3 4">cv. Gransden 2004</strain>
    </source>
</reference>
<dbReference type="EnsemblPlants" id="Pp3c1_41270V3.2">
    <property type="protein sequence ID" value="Pp3c1_41270V3.2"/>
    <property type="gene ID" value="Pp3c1_41270"/>
</dbReference>
<dbReference type="PaxDb" id="3218-PP1S111_52V6.1"/>
<feature type="region of interest" description="Disordered" evidence="1">
    <location>
        <begin position="466"/>
        <end position="494"/>
    </location>
</feature>
<evidence type="ECO:0000256" key="1">
    <source>
        <dbReference type="SAM" id="MobiDB-lite"/>
    </source>
</evidence>
<dbReference type="OMA" id="RHQMPLR"/>